<keyword evidence="1" id="KW-1185">Reference proteome</keyword>
<dbReference type="WBParaSite" id="PSAMB.scaffold2655size21972.g18747.t1">
    <property type="protein sequence ID" value="PSAMB.scaffold2655size21972.g18747.t1"/>
    <property type="gene ID" value="PSAMB.scaffold2655size21972.g18747"/>
</dbReference>
<accession>A0A914VYG9</accession>
<organism evidence="1 2">
    <name type="scientific">Plectus sambesii</name>
    <dbReference type="NCBI Taxonomy" id="2011161"/>
    <lineage>
        <taxon>Eukaryota</taxon>
        <taxon>Metazoa</taxon>
        <taxon>Ecdysozoa</taxon>
        <taxon>Nematoda</taxon>
        <taxon>Chromadorea</taxon>
        <taxon>Plectida</taxon>
        <taxon>Plectina</taxon>
        <taxon>Plectoidea</taxon>
        <taxon>Plectidae</taxon>
        <taxon>Plectus</taxon>
    </lineage>
</organism>
<reference evidence="2" key="1">
    <citation type="submission" date="2022-11" db="UniProtKB">
        <authorList>
            <consortium name="WormBaseParasite"/>
        </authorList>
    </citation>
    <scope>IDENTIFICATION</scope>
</reference>
<evidence type="ECO:0000313" key="2">
    <source>
        <dbReference type="WBParaSite" id="PSAMB.scaffold2655size21972.g18747.t1"/>
    </source>
</evidence>
<evidence type="ECO:0000313" key="1">
    <source>
        <dbReference type="Proteomes" id="UP000887566"/>
    </source>
</evidence>
<dbReference type="AlphaFoldDB" id="A0A914VYG9"/>
<proteinExistence type="predicted"/>
<protein>
    <submittedName>
        <fullName evidence="2">Uncharacterized protein</fullName>
    </submittedName>
</protein>
<dbReference type="Proteomes" id="UP000887566">
    <property type="component" value="Unplaced"/>
</dbReference>
<name>A0A914VYG9_9BILA</name>
<sequence length="149" mass="16762">MGIYTPNQLPPNGSPEYNYILGLLEVLHSRQKKTNITAANITEFRRLADRAEQGIITNWQGIVPGTTVSSTTSYMAAIKKLHDIILASLCLPKSIMSLILAAARNIHDIRSRDSGHGNVTRFWADEITRLRPRIGKLQCRTRPYTFVLM</sequence>